<dbReference type="GO" id="GO:0006355">
    <property type="term" value="P:regulation of DNA-templated transcription"/>
    <property type="evidence" value="ECO:0007669"/>
    <property type="project" value="InterPro"/>
</dbReference>
<name>A0A923J1K0_CLOTT</name>
<sequence length="237" mass="27210">MDKVLVVDDDKSIVHMIAEFMKLYGLEAVTAYSGETAINKLDNSISLILLDINMSELSGIDLCKIFRERTNIPIVFLTANSSQYDMVLGLGVGADDYIKKPFDPIELIARVKAHIRRYNQYGNLSSNQDGEVVEFDGIKIFKDSHRILKENSEIHLTATEYNLLIYFIENAGKVLTRKQILNNVWKSDMYDENTVTTYTKRLREKIEDDKRNPRVIKSVRAIGYIFDGKIKESMEEI</sequence>
<dbReference type="SUPFAM" id="SSF52172">
    <property type="entry name" value="CheY-like"/>
    <property type="match status" value="1"/>
</dbReference>
<evidence type="ECO:0000256" key="5">
    <source>
        <dbReference type="ARBA" id="ARBA00023125"/>
    </source>
</evidence>
<protein>
    <recommendedName>
        <fullName evidence="1">Stage 0 sporulation protein A homolog</fullName>
    </recommendedName>
</protein>
<dbReference type="AlphaFoldDB" id="A0A923J1K0"/>
<dbReference type="SMART" id="SM00448">
    <property type="entry name" value="REC"/>
    <property type="match status" value="1"/>
</dbReference>
<dbReference type="SUPFAM" id="SSF46894">
    <property type="entry name" value="C-terminal effector domain of the bipartite response regulators"/>
    <property type="match status" value="1"/>
</dbReference>
<keyword evidence="4" id="KW-0805">Transcription regulation</keyword>
<dbReference type="EMBL" id="JAAZWO010000008">
    <property type="protein sequence ID" value="MBC2397810.1"/>
    <property type="molecule type" value="Genomic_DNA"/>
</dbReference>
<feature type="domain" description="Response regulatory" evidence="10">
    <location>
        <begin position="3"/>
        <end position="115"/>
    </location>
</feature>
<comment type="caution">
    <text evidence="12">The sequence shown here is derived from an EMBL/GenBank/DDBJ whole genome shotgun (WGS) entry which is preliminary data.</text>
</comment>
<dbReference type="Gene3D" id="3.40.50.2300">
    <property type="match status" value="1"/>
</dbReference>
<reference evidence="12 13" key="1">
    <citation type="submission" date="2020-04" db="EMBL/GenBank/DDBJ databases">
        <title>Genomic insights into acetone-butanol-ethanol (ABE) fermentation by sequencing solventogenic clostridia strains.</title>
        <authorList>
            <person name="Brown S."/>
        </authorList>
    </citation>
    <scope>NUCLEOTIDE SEQUENCE [LARGE SCALE GENOMIC DNA]</scope>
    <source>
        <strain evidence="12 13">DJ011</strain>
    </source>
</reference>
<dbReference type="RefSeq" id="WP_035144592.1">
    <property type="nucleotide sequence ID" value="NZ_JAAZWO010000008.1"/>
</dbReference>
<dbReference type="Gene3D" id="1.10.10.10">
    <property type="entry name" value="Winged helix-like DNA-binding domain superfamily/Winged helix DNA-binding domain"/>
    <property type="match status" value="1"/>
</dbReference>
<dbReference type="PROSITE" id="PS51755">
    <property type="entry name" value="OMPR_PHOB"/>
    <property type="match status" value="1"/>
</dbReference>
<dbReference type="PANTHER" id="PTHR48111:SF40">
    <property type="entry name" value="PHOSPHATE REGULON TRANSCRIPTIONAL REGULATORY PROTEIN PHOB"/>
    <property type="match status" value="1"/>
</dbReference>
<dbReference type="InterPro" id="IPR016032">
    <property type="entry name" value="Sig_transdc_resp-reg_C-effctor"/>
</dbReference>
<evidence type="ECO:0000313" key="12">
    <source>
        <dbReference type="EMBL" id="MBC2397810.1"/>
    </source>
</evidence>
<dbReference type="InterPro" id="IPR001789">
    <property type="entry name" value="Sig_transdc_resp-reg_receiver"/>
</dbReference>
<evidence type="ECO:0000256" key="2">
    <source>
        <dbReference type="ARBA" id="ARBA00022553"/>
    </source>
</evidence>
<dbReference type="Proteomes" id="UP000563151">
    <property type="component" value="Unassembled WGS sequence"/>
</dbReference>
<keyword evidence="2 8" id="KW-0597">Phosphoprotein</keyword>
<proteinExistence type="predicted"/>
<evidence type="ECO:0000256" key="4">
    <source>
        <dbReference type="ARBA" id="ARBA00023015"/>
    </source>
</evidence>
<evidence type="ECO:0000256" key="6">
    <source>
        <dbReference type="ARBA" id="ARBA00023163"/>
    </source>
</evidence>
<dbReference type="InterPro" id="IPR036388">
    <property type="entry name" value="WH-like_DNA-bd_sf"/>
</dbReference>
<evidence type="ECO:0000256" key="7">
    <source>
        <dbReference type="ARBA" id="ARBA00024867"/>
    </source>
</evidence>
<evidence type="ECO:0000259" key="10">
    <source>
        <dbReference type="PROSITE" id="PS50110"/>
    </source>
</evidence>
<dbReference type="GO" id="GO:0000156">
    <property type="term" value="F:phosphorelay response regulator activity"/>
    <property type="evidence" value="ECO:0007669"/>
    <property type="project" value="TreeGrafter"/>
</dbReference>
<comment type="function">
    <text evidence="7">May play the central regulatory role in sporulation. It may be an element of the effector pathway responsible for the activation of sporulation genes in response to nutritional stress. Spo0A may act in concert with spo0H (a sigma factor) to control the expression of some genes that are critical to the sporulation process.</text>
</comment>
<organism evidence="12 13">
    <name type="scientific">Clostridium tetanomorphum</name>
    <dbReference type="NCBI Taxonomy" id="1553"/>
    <lineage>
        <taxon>Bacteria</taxon>
        <taxon>Bacillati</taxon>
        <taxon>Bacillota</taxon>
        <taxon>Clostridia</taxon>
        <taxon>Eubacteriales</taxon>
        <taxon>Clostridiaceae</taxon>
        <taxon>Clostridium</taxon>
    </lineage>
</organism>
<dbReference type="InterPro" id="IPR001867">
    <property type="entry name" value="OmpR/PhoB-type_DNA-bd"/>
</dbReference>
<feature type="DNA-binding region" description="OmpR/PhoB-type" evidence="9">
    <location>
        <begin position="130"/>
        <end position="228"/>
    </location>
</feature>
<keyword evidence="5 9" id="KW-0238">DNA-binding</keyword>
<keyword evidence="13" id="KW-1185">Reference proteome</keyword>
<dbReference type="Pfam" id="PF00486">
    <property type="entry name" value="Trans_reg_C"/>
    <property type="match status" value="1"/>
</dbReference>
<evidence type="ECO:0000256" key="9">
    <source>
        <dbReference type="PROSITE-ProRule" id="PRU01091"/>
    </source>
</evidence>
<gene>
    <name evidence="12" type="ORF">HGG79_08490</name>
</gene>
<dbReference type="GO" id="GO:0000976">
    <property type="term" value="F:transcription cis-regulatory region binding"/>
    <property type="evidence" value="ECO:0007669"/>
    <property type="project" value="TreeGrafter"/>
</dbReference>
<dbReference type="Pfam" id="PF00072">
    <property type="entry name" value="Response_reg"/>
    <property type="match status" value="1"/>
</dbReference>
<keyword evidence="6" id="KW-0804">Transcription</keyword>
<evidence type="ECO:0000313" key="13">
    <source>
        <dbReference type="Proteomes" id="UP000563151"/>
    </source>
</evidence>
<evidence type="ECO:0000256" key="8">
    <source>
        <dbReference type="PROSITE-ProRule" id="PRU00169"/>
    </source>
</evidence>
<keyword evidence="3" id="KW-0902">Two-component regulatory system</keyword>
<evidence type="ECO:0000256" key="3">
    <source>
        <dbReference type="ARBA" id="ARBA00023012"/>
    </source>
</evidence>
<dbReference type="GO" id="GO:0032993">
    <property type="term" value="C:protein-DNA complex"/>
    <property type="evidence" value="ECO:0007669"/>
    <property type="project" value="TreeGrafter"/>
</dbReference>
<evidence type="ECO:0000259" key="11">
    <source>
        <dbReference type="PROSITE" id="PS51755"/>
    </source>
</evidence>
<dbReference type="SMART" id="SM00862">
    <property type="entry name" value="Trans_reg_C"/>
    <property type="match status" value="1"/>
</dbReference>
<evidence type="ECO:0000256" key="1">
    <source>
        <dbReference type="ARBA" id="ARBA00018672"/>
    </source>
</evidence>
<feature type="modified residue" description="4-aspartylphosphate" evidence="8">
    <location>
        <position position="51"/>
    </location>
</feature>
<dbReference type="Gene3D" id="6.10.250.690">
    <property type="match status" value="1"/>
</dbReference>
<dbReference type="PROSITE" id="PS50110">
    <property type="entry name" value="RESPONSE_REGULATORY"/>
    <property type="match status" value="1"/>
</dbReference>
<dbReference type="CDD" id="cd00383">
    <property type="entry name" value="trans_reg_C"/>
    <property type="match status" value="1"/>
</dbReference>
<feature type="domain" description="OmpR/PhoB-type" evidence="11">
    <location>
        <begin position="130"/>
        <end position="228"/>
    </location>
</feature>
<accession>A0A923J1K0</accession>
<dbReference type="PANTHER" id="PTHR48111">
    <property type="entry name" value="REGULATOR OF RPOS"/>
    <property type="match status" value="1"/>
</dbReference>
<dbReference type="GO" id="GO:0005829">
    <property type="term" value="C:cytosol"/>
    <property type="evidence" value="ECO:0007669"/>
    <property type="project" value="TreeGrafter"/>
</dbReference>
<dbReference type="InterPro" id="IPR039420">
    <property type="entry name" value="WalR-like"/>
</dbReference>
<dbReference type="InterPro" id="IPR011006">
    <property type="entry name" value="CheY-like_superfamily"/>
</dbReference>